<dbReference type="RefSeq" id="WP_284332027.1">
    <property type="nucleotide sequence ID" value="NZ_BSOA01000018.1"/>
</dbReference>
<reference evidence="2" key="1">
    <citation type="journal article" date="2019" name="Int. J. Syst. Evol. Microbiol.">
        <title>The Global Catalogue of Microorganisms (GCM) 10K type strain sequencing project: providing services to taxonomists for standard genome sequencing and annotation.</title>
        <authorList>
            <consortium name="The Broad Institute Genomics Platform"/>
            <consortium name="The Broad Institute Genome Sequencing Center for Infectious Disease"/>
            <person name="Wu L."/>
            <person name="Ma J."/>
        </authorList>
    </citation>
    <scope>NUCLEOTIDE SEQUENCE [LARGE SCALE GENOMIC DNA]</scope>
    <source>
        <strain evidence="2">NBRC 111981</strain>
    </source>
</reference>
<dbReference type="Proteomes" id="UP001156627">
    <property type="component" value="Unassembled WGS sequence"/>
</dbReference>
<gene>
    <name evidence="1" type="ORF">GCM10007898_21600</name>
</gene>
<protein>
    <recommendedName>
        <fullName evidence="3">Antitoxin Xre/MbcA/ParS-like toxin-binding domain-containing protein</fullName>
    </recommendedName>
</protein>
<evidence type="ECO:0008006" key="3">
    <source>
        <dbReference type="Google" id="ProtNLM"/>
    </source>
</evidence>
<evidence type="ECO:0000313" key="1">
    <source>
        <dbReference type="EMBL" id="GLQ88590.1"/>
    </source>
</evidence>
<dbReference type="EMBL" id="BSOA01000018">
    <property type="protein sequence ID" value="GLQ88590.1"/>
    <property type="molecule type" value="Genomic_DNA"/>
</dbReference>
<keyword evidence="2" id="KW-1185">Reference proteome</keyword>
<accession>A0ABQ5XDH8</accession>
<name>A0ABQ5XDH8_9GAMM</name>
<sequence length="75" mass="8342">MAYGIARQIFILAERLEPNRSAIWEWICQAPIAMLGGHTALELILSGQGRKVVLLLEMALRSEAADSHAMRSNNH</sequence>
<proteinExistence type="predicted"/>
<comment type="caution">
    <text evidence="1">The sequence shown here is derived from an EMBL/GenBank/DDBJ whole genome shotgun (WGS) entry which is preliminary data.</text>
</comment>
<evidence type="ECO:0000313" key="2">
    <source>
        <dbReference type="Proteomes" id="UP001156627"/>
    </source>
</evidence>
<organism evidence="1 2">
    <name type="scientific">Dyella flagellata</name>
    <dbReference type="NCBI Taxonomy" id="1867833"/>
    <lineage>
        <taxon>Bacteria</taxon>
        <taxon>Pseudomonadati</taxon>
        <taxon>Pseudomonadota</taxon>
        <taxon>Gammaproteobacteria</taxon>
        <taxon>Lysobacterales</taxon>
        <taxon>Rhodanobacteraceae</taxon>
        <taxon>Dyella</taxon>
    </lineage>
</organism>